<evidence type="ECO:0000256" key="3">
    <source>
        <dbReference type="ARBA" id="ARBA00022723"/>
    </source>
</evidence>
<comment type="cofactor">
    <cofactor evidence="2">
        <name>Mg(2+)</name>
        <dbReference type="ChEBI" id="CHEBI:18420"/>
    </cofactor>
</comment>
<gene>
    <name evidence="6" type="ORF">EIMP300_48030</name>
    <name evidence="9" type="ORF">EPS76_02465</name>
    <name evidence="7" type="ORF">GRC73_10035</name>
    <name evidence="8" type="ORF">HIE29_000856</name>
</gene>
<evidence type="ECO:0000313" key="11">
    <source>
        <dbReference type="Proteomes" id="UP000467488"/>
    </source>
</evidence>
<keyword evidence="4" id="KW-0560">Oxidoreductase</keyword>
<name>A0A066SW70_ECOLX</name>
<dbReference type="PANTHER" id="PTHR43275:SF1">
    <property type="entry name" value="D-MALATE DEHYDROGENASE [DECARBOXYLATING]"/>
    <property type="match status" value="1"/>
</dbReference>
<keyword evidence="3" id="KW-0479">Metal-binding</keyword>
<dbReference type="EMBL" id="SCJN01000009">
    <property type="protein sequence ID" value="RXD17924.1"/>
    <property type="molecule type" value="Genomic_DNA"/>
</dbReference>
<reference evidence="6 11" key="4">
    <citation type="submission" date="2020-01" db="EMBL/GenBank/DDBJ databases">
        <title>Dynamics of blaIMP-6 dissemination in carbapenem resistant Enterobacteriacea isolated from regional surveillance in Osaka, Japan.</title>
        <authorList>
            <person name="Abe R."/>
            <person name="Akeda Y."/>
            <person name="Sugawara Y."/>
            <person name="Yamamoto N."/>
            <person name="Tomono K."/>
            <person name="Takeuchi D."/>
            <person name="Kawahara R."/>
            <person name="Hamada S."/>
        </authorList>
    </citation>
    <scope>NUCLEOTIDE SEQUENCE [LARGE SCALE GENOMIC DNA]</scope>
    <source>
        <strain evidence="6 11">E300</strain>
    </source>
</reference>
<evidence type="ECO:0000313" key="8">
    <source>
        <dbReference type="EMBL" id="HAH7767503.1"/>
    </source>
</evidence>
<comment type="cofactor">
    <cofactor evidence="1">
        <name>Mn(2+)</name>
        <dbReference type="ChEBI" id="CHEBI:29035"/>
    </cofactor>
</comment>
<dbReference type="Proteomes" id="UP000843571">
    <property type="component" value="Unassembled WGS sequence"/>
</dbReference>
<evidence type="ECO:0000313" key="6">
    <source>
        <dbReference type="EMBL" id="BBU83403.1"/>
    </source>
</evidence>
<dbReference type="EMBL" id="DABCJL010000002">
    <property type="protein sequence ID" value="HAH7767503.1"/>
    <property type="molecule type" value="Genomic_DNA"/>
</dbReference>
<dbReference type="AlphaFoldDB" id="A0A066SW70"/>
<reference evidence="9 10" key="2">
    <citation type="submission" date="2019-01" db="EMBL/GenBank/DDBJ databases">
        <title>Genomic analysis of febrile catheter-associated UTI E. coli isolates.</title>
        <authorList>
            <person name="Potter R."/>
            <person name="Zou Z."/>
            <person name="Henderson J."/>
            <person name="Dantas G."/>
        </authorList>
    </citation>
    <scope>NUCLEOTIDE SEQUENCE [LARGE SCALE GENOMIC DNA]</scope>
    <source>
        <strain evidence="9 10">29_CAASB</strain>
    </source>
</reference>
<dbReference type="SUPFAM" id="SSF53659">
    <property type="entry name" value="Isocitrate/Isopropylmalate dehydrogenase-like"/>
    <property type="match status" value="1"/>
</dbReference>
<sequence>MTTGGKQPGDIDFYVVRKNTEGEYSSPGGRVNEGTENEVVIQESVFTRRGVERIWR</sequence>
<dbReference type="EMBL" id="DABBJX010000008">
    <property type="protein sequence ID" value="HAH4524344.1"/>
    <property type="molecule type" value="Genomic_DNA"/>
</dbReference>
<reference evidence="7" key="3">
    <citation type="submission" date="2019-12" db="EMBL/GenBank/DDBJ databases">
        <authorList>
            <consortium name="NCBI Pathogen Detection Project"/>
        </authorList>
    </citation>
    <scope>NUCLEOTIDE SEQUENCE</scope>
    <source>
        <strain evidence="8">C0382</strain>
        <strain evidence="7">EC00763</strain>
    </source>
</reference>
<evidence type="ECO:0000313" key="9">
    <source>
        <dbReference type="EMBL" id="RXD17924.1"/>
    </source>
</evidence>
<dbReference type="Proteomes" id="UP000467488">
    <property type="component" value="Chromosome"/>
</dbReference>
<evidence type="ECO:0000256" key="1">
    <source>
        <dbReference type="ARBA" id="ARBA00001936"/>
    </source>
</evidence>
<dbReference type="Gene3D" id="3.40.718.10">
    <property type="entry name" value="Isopropylmalate Dehydrogenase"/>
    <property type="match status" value="1"/>
</dbReference>
<reference evidence="7" key="1">
    <citation type="journal article" date="2018" name="Genome Biol.">
        <title>SKESA: strategic k-mer extension for scrupulous assemblies.</title>
        <authorList>
            <person name="Souvorov A."/>
            <person name="Agarwala R."/>
            <person name="Lipman D.J."/>
        </authorList>
    </citation>
    <scope>NUCLEOTIDE SEQUENCE [LARGE SCALE GENOMIC DNA]</scope>
    <source>
        <strain evidence="8">C0382</strain>
        <strain evidence="7">EC00763</strain>
    </source>
</reference>
<dbReference type="InterPro" id="IPR050501">
    <property type="entry name" value="ICDH/IPMDH"/>
</dbReference>
<evidence type="ECO:0000256" key="5">
    <source>
        <dbReference type="ARBA" id="ARBA00023027"/>
    </source>
</evidence>
<dbReference type="GO" id="GO:0016491">
    <property type="term" value="F:oxidoreductase activity"/>
    <property type="evidence" value="ECO:0007669"/>
    <property type="project" value="UniProtKB-KW"/>
</dbReference>
<evidence type="ECO:0000313" key="10">
    <source>
        <dbReference type="Proteomes" id="UP000288730"/>
    </source>
</evidence>
<dbReference type="Proteomes" id="UP000288730">
    <property type="component" value="Unassembled WGS sequence"/>
</dbReference>
<proteinExistence type="predicted"/>
<dbReference type="EMBL" id="AP022360">
    <property type="protein sequence ID" value="BBU83403.1"/>
    <property type="molecule type" value="Genomic_DNA"/>
</dbReference>
<organism evidence="9 10">
    <name type="scientific">Escherichia coli</name>
    <dbReference type="NCBI Taxonomy" id="562"/>
    <lineage>
        <taxon>Bacteria</taxon>
        <taxon>Pseudomonadati</taxon>
        <taxon>Pseudomonadota</taxon>
        <taxon>Gammaproteobacteria</taxon>
        <taxon>Enterobacterales</taxon>
        <taxon>Enterobacteriaceae</taxon>
        <taxon>Escherichia</taxon>
    </lineage>
</organism>
<dbReference type="GO" id="GO:0046872">
    <property type="term" value="F:metal ion binding"/>
    <property type="evidence" value="ECO:0007669"/>
    <property type="project" value="UniProtKB-KW"/>
</dbReference>
<keyword evidence="5" id="KW-0520">NAD</keyword>
<accession>A0A066SW70</accession>
<evidence type="ECO:0000256" key="2">
    <source>
        <dbReference type="ARBA" id="ARBA00001946"/>
    </source>
</evidence>
<protein>
    <submittedName>
        <fullName evidence="9">Dehydrogenase</fullName>
    </submittedName>
</protein>
<dbReference type="PANTHER" id="PTHR43275">
    <property type="entry name" value="D-MALATE DEHYDROGENASE [DECARBOXYLATING]"/>
    <property type="match status" value="1"/>
</dbReference>
<evidence type="ECO:0000313" key="7">
    <source>
        <dbReference type="EMBL" id="HAH4524344.1"/>
    </source>
</evidence>
<evidence type="ECO:0000256" key="4">
    <source>
        <dbReference type="ARBA" id="ARBA00023002"/>
    </source>
</evidence>